<dbReference type="RefSeq" id="XP_023629892.1">
    <property type="nucleotide sequence ID" value="XM_023774124.1"/>
</dbReference>
<accession>A0A2D3VN80</accession>
<protein>
    <submittedName>
        <fullName evidence="2">Uncharacterized protein</fullName>
    </submittedName>
</protein>
<evidence type="ECO:0000256" key="1">
    <source>
        <dbReference type="SAM" id="MobiDB-lite"/>
    </source>
</evidence>
<feature type="compositionally biased region" description="Polar residues" evidence="1">
    <location>
        <begin position="12"/>
        <end position="23"/>
    </location>
</feature>
<dbReference type="AlphaFoldDB" id="A0A2D3VN80"/>
<dbReference type="Proteomes" id="UP000225277">
    <property type="component" value="Unassembled WGS sequence"/>
</dbReference>
<dbReference type="GeneID" id="35603958"/>
<organism evidence="2 3">
    <name type="scientific">Ramularia collo-cygni</name>
    <dbReference type="NCBI Taxonomy" id="112498"/>
    <lineage>
        <taxon>Eukaryota</taxon>
        <taxon>Fungi</taxon>
        <taxon>Dikarya</taxon>
        <taxon>Ascomycota</taxon>
        <taxon>Pezizomycotina</taxon>
        <taxon>Dothideomycetes</taxon>
        <taxon>Dothideomycetidae</taxon>
        <taxon>Mycosphaerellales</taxon>
        <taxon>Mycosphaerellaceae</taxon>
        <taxon>Ramularia</taxon>
    </lineage>
</organism>
<reference evidence="2 3" key="1">
    <citation type="submission" date="2016-03" db="EMBL/GenBank/DDBJ databases">
        <authorList>
            <person name="Ploux O."/>
        </authorList>
    </citation>
    <scope>NUCLEOTIDE SEQUENCE [LARGE SCALE GENOMIC DNA]</scope>
    <source>
        <strain evidence="2 3">URUG2</strain>
    </source>
</reference>
<proteinExistence type="predicted"/>
<dbReference type="EMBL" id="FJUY01000015">
    <property type="protein sequence ID" value="CZT23168.1"/>
    <property type="molecule type" value="Genomic_DNA"/>
</dbReference>
<evidence type="ECO:0000313" key="3">
    <source>
        <dbReference type="Proteomes" id="UP000225277"/>
    </source>
</evidence>
<name>A0A2D3VN80_9PEZI</name>
<feature type="region of interest" description="Disordered" evidence="1">
    <location>
        <begin position="1"/>
        <end position="27"/>
    </location>
</feature>
<keyword evidence="3" id="KW-1185">Reference proteome</keyword>
<evidence type="ECO:0000313" key="2">
    <source>
        <dbReference type="EMBL" id="CZT23168.1"/>
    </source>
</evidence>
<gene>
    <name evidence="2" type="ORF">RCC_08878</name>
</gene>
<sequence length="390" mass="44377">MAVFSSIEIRSRGTTLPSTPSTKQRWRRRKYLRSIKAERDASPASSFDRVAMWDVRLGKSTTRGKVTKSEPSLPPSEKIKRQIRRAPRYCTAPPPPTSKDFADYQTKRFFSAHPDWKLGMPIGSPYPPMEEPWQQDYTRTTSYLLNPQFESGRVRPYGENAGEASSLGFFAKLPVELVQCIVDYLKDEIHVALPTINIQTPQEIRQQLTSFSNGWSIFGRSSGLTAASKALRSEVVTYLFDSHPARHYLKLTSTYDDEPPESVAPSTLDVPQDTKSLFVYIHVIYQARGFTNSEAMVRNFWDTTGIVKLLTRALNHHAPNLKHLVVRFHLNVPSKREFDVSCEGDRRVPLSSIPKNIEDLGMTFRRWGKETAYVYTNTVSKIARLDATNV</sequence>